<proteinExistence type="predicted"/>
<dbReference type="Pfam" id="PF01636">
    <property type="entry name" value="APH"/>
    <property type="match status" value="1"/>
</dbReference>
<feature type="domain" description="Aminoglycoside phosphotransferase" evidence="1">
    <location>
        <begin position="106"/>
        <end position="160"/>
    </location>
</feature>
<sequence length="245" mass="26809">MPERLEGGNMNAVKLDSGNVLRDAGPWSPSVHALLDHLRSEGVQGIPLPLELDVERGRERLSYLDGHVPQFPLPTWVWRESVLTSGAQLLRTLHDASESFSTAGRTWQQPTREPAEVVCHNDFAPHNLVFDDGHQLVGVIDWDMCSPGPRLHDLAVFATRAVPLTVDLPADGPSAADLRARIQTVLDAYRSEATIDELLASAASGLRFLADHSRAAAARLDKPDLAVHARLYERDATAIESGRLV</sequence>
<dbReference type="InterPro" id="IPR051678">
    <property type="entry name" value="AGP_Transferase"/>
</dbReference>
<evidence type="ECO:0000259" key="1">
    <source>
        <dbReference type="Pfam" id="PF01636"/>
    </source>
</evidence>
<dbReference type="InterPro" id="IPR011009">
    <property type="entry name" value="Kinase-like_dom_sf"/>
</dbReference>
<dbReference type="AlphaFoldDB" id="A0A839EF78"/>
<gene>
    <name evidence="2" type="ORF">FHX53_001557</name>
</gene>
<evidence type="ECO:0000313" key="2">
    <source>
        <dbReference type="EMBL" id="MBA8847965.1"/>
    </source>
</evidence>
<name>A0A839EF78_9MICO</name>
<dbReference type="SUPFAM" id="SSF56112">
    <property type="entry name" value="Protein kinase-like (PK-like)"/>
    <property type="match status" value="1"/>
</dbReference>
<dbReference type="RefSeq" id="WP_182490777.1">
    <property type="nucleotide sequence ID" value="NZ_BAAAOV010000001.1"/>
</dbReference>
<dbReference type="EMBL" id="JACGWX010000003">
    <property type="protein sequence ID" value="MBA8847965.1"/>
    <property type="molecule type" value="Genomic_DNA"/>
</dbReference>
<dbReference type="PANTHER" id="PTHR21310">
    <property type="entry name" value="AMINOGLYCOSIDE PHOSPHOTRANSFERASE-RELATED-RELATED"/>
    <property type="match status" value="1"/>
</dbReference>
<evidence type="ECO:0000313" key="3">
    <source>
        <dbReference type="Proteomes" id="UP000585905"/>
    </source>
</evidence>
<reference evidence="2 3" key="1">
    <citation type="submission" date="2020-07" db="EMBL/GenBank/DDBJ databases">
        <title>Sequencing the genomes of 1000 actinobacteria strains.</title>
        <authorList>
            <person name="Klenk H.-P."/>
        </authorList>
    </citation>
    <scope>NUCLEOTIDE SEQUENCE [LARGE SCALE GENOMIC DNA]</scope>
    <source>
        <strain evidence="2 3">DSM 19663</strain>
    </source>
</reference>
<accession>A0A839EF78</accession>
<protein>
    <recommendedName>
        <fullName evidence="1">Aminoglycoside phosphotransferase domain-containing protein</fullName>
    </recommendedName>
</protein>
<dbReference type="InterPro" id="IPR002575">
    <property type="entry name" value="Aminoglycoside_PTrfase"/>
</dbReference>
<organism evidence="2 3">
    <name type="scientific">Microcella alkalica</name>
    <dbReference type="NCBI Taxonomy" id="355930"/>
    <lineage>
        <taxon>Bacteria</taxon>
        <taxon>Bacillati</taxon>
        <taxon>Actinomycetota</taxon>
        <taxon>Actinomycetes</taxon>
        <taxon>Micrococcales</taxon>
        <taxon>Microbacteriaceae</taxon>
        <taxon>Microcella</taxon>
    </lineage>
</organism>
<dbReference type="Proteomes" id="UP000585905">
    <property type="component" value="Unassembled WGS sequence"/>
</dbReference>
<keyword evidence="3" id="KW-1185">Reference proteome</keyword>
<comment type="caution">
    <text evidence="2">The sequence shown here is derived from an EMBL/GenBank/DDBJ whole genome shotgun (WGS) entry which is preliminary data.</text>
</comment>
<dbReference type="Gene3D" id="3.90.1200.10">
    <property type="match status" value="1"/>
</dbReference>